<dbReference type="AlphaFoldDB" id="A0A429YXI1"/>
<evidence type="ECO:0000313" key="3">
    <source>
        <dbReference type="EMBL" id="RST86152.1"/>
    </source>
</evidence>
<evidence type="ECO:0000256" key="2">
    <source>
        <dbReference type="SAM" id="Phobius"/>
    </source>
</evidence>
<protein>
    <recommendedName>
        <fullName evidence="5">Transmembrane protein</fullName>
    </recommendedName>
</protein>
<keyword evidence="4" id="KW-1185">Reference proteome</keyword>
<reference evidence="3 4" key="1">
    <citation type="submission" date="2018-12" db="EMBL/GenBank/DDBJ databases">
        <title>Mesorhizobium carbonis sp. nov., isolated from coal mine water.</title>
        <authorList>
            <person name="Xin W."/>
            <person name="Xu Z."/>
            <person name="Xiang F."/>
            <person name="Zhang J."/>
            <person name="Xi L."/>
            <person name="Liu J."/>
        </authorList>
    </citation>
    <scope>NUCLEOTIDE SEQUENCE [LARGE SCALE GENOMIC DNA]</scope>
    <source>
        <strain evidence="3 4">B2.3</strain>
    </source>
</reference>
<sequence length="154" mass="16394">MNHSETRAGMDMLKRGSTDRTSRERAGPMFWISGVVVAIASFWVSGGHALSGSVLAPSSTEPMRIAQLTSHLQERGARRLLIIDGSVENTAAESGYMPRLAIEVTSDAGRITRYTLDAGGAMVEPGERYHFSSRVNAPMGSVGGVAVKVTKGND</sequence>
<organism evidence="3 4">
    <name type="scientific">Aquibium carbonis</name>
    <dbReference type="NCBI Taxonomy" id="2495581"/>
    <lineage>
        <taxon>Bacteria</taxon>
        <taxon>Pseudomonadati</taxon>
        <taxon>Pseudomonadota</taxon>
        <taxon>Alphaproteobacteria</taxon>
        <taxon>Hyphomicrobiales</taxon>
        <taxon>Phyllobacteriaceae</taxon>
        <taxon>Aquibium</taxon>
    </lineage>
</organism>
<feature type="transmembrane region" description="Helical" evidence="2">
    <location>
        <begin position="30"/>
        <end position="50"/>
    </location>
</feature>
<evidence type="ECO:0008006" key="5">
    <source>
        <dbReference type="Google" id="ProtNLM"/>
    </source>
</evidence>
<evidence type="ECO:0000313" key="4">
    <source>
        <dbReference type="Proteomes" id="UP000278398"/>
    </source>
</evidence>
<name>A0A429YXI1_9HYPH</name>
<keyword evidence="2" id="KW-0812">Transmembrane</keyword>
<gene>
    <name evidence="3" type="ORF">EJC49_12060</name>
</gene>
<evidence type="ECO:0000256" key="1">
    <source>
        <dbReference type="SAM" id="MobiDB-lite"/>
    </source>
</evidence>
<dbReference type="EMBL" id="RWKW01000041">
    <property type="protein sequence ID" value="RST86152.1"/>
    <property type="molecule type" value="Genomic_DNA"/>
</dbReference>
<proteinExistence type="predicted"/>
<feature type="region of interest" description="Disordered" evidence="1">
    <location>
        <begin position="1"/>
        <end position="21"/>
    </location>
</feature>
<comment type="caution">
    <text evidence="3">The sequence shown here is derived from an EMBL/GenBank/DDBJ whole genome shotgun (WGS) entry which is preliminary data.</text>
</comment>
<accession>A0A429YXI1</accession>
<keyword evidence="2" id="KW-0472">Membrane</keyword>
<dbReference type="Proteomes" id="UP000278398">
    <property type="component" value="Unassembled WGS sequence"/>
</dbReference>
<keyword evidence="2" id="KW-1133">Transmembrane helix</keyword>